<keyword evidence="4 6" id="KW-1133">Transmembrane helix</keyword>
<feature type="transmembrane region" description="Helical" evidence="6">
    <location>
        <begin position="78"/>
        <end position="98"/>
    </location>
</feature>
<feature type="transmembrane region" description="Helical" evidence="6">
    <location>
        <begin position="12"/>
        <end position="34"/>
    </location>
</feature>
<dbReference type="GO" id="GO:0005886">
    <property type="term" value="C:plasma membrane"/>
    <property type="evidence" value="ECO:0007669"/>
    <property type="project" value="UniProtKB-SubCell"/>
</dbReference>
<feature type="transmembrane region" description="Helical" evidence="6">
    <location>
        <begin position="167"/>
        <end position="185"/>
    </location>
</feature>
<feature type="transmembrane region" description="Helical" evidence="6">
    <location>
        <begin position="287"/>
        <end position="303"/>
    </location>
</feature>
<evidence type="ECO:0000313" key="8">
    <source>
        <dbReference type="EMBL" id="SHK35497.1"/>
    </source>
</evidence>
<evidence type="ECO:0000256" key="3">
    <source>
        <dbReference type="ARBA" id="ARBA00022692"/>
    </source>
</evidence>
<dbReference type="PANTHER" id="PTHR42920">
    <property type="entry name" value="OS03G0707200 PROTEIN-RELATED"/>
    <property type="match status" value="1"/>
</dbReference>
<protein>
    <submittedName>
        <fullName evidence="8">Permease of the drug/metabolite transporter (DMT) superfamily</fullName>
    </submittedName>
</protein>
<dbReference type="Pfam" id="PF00892">
    <property type="entry name" value="EamA"/>
    <property type="match status" value="2"/>
</dbReference>
<keyword evidence="3 6" id="KW-0812">Transmembrane</keyword>
<evidence type="ECO:0000256" key="2">
    <source>
        <dbReference type="ARBA" id="ARBA00022475"/>
    </source>
</evidence>
<evidence type="ECO:0000256" key="1">
    <source>
        <dbReference type="ARBA" id="ARBA00004651"/>
    </source>
</evidence>
<reference evidence="8 9" key="1">
    <citation type="submission" date="2016-11" db="EMBL/GenBank/DDBJ databases">
        <authorList>
            <person name="Jaros S."/>
            <person name="Januszkiewicz K."/>
            <person name="Wedrychowicz H."/>
        </authorList>
    </citation>
    <scope>NUCLEOTIDE SEQUENCE [LARGE SCALE GENOMIC DNA]</scope>
    <source>
        <strain evidence="8 9">KHT3</strain>
    </source>
</reference>
<feature type="transmembrane region" description="Helical" evidence="6">
    <location>
        <begin position="265"/>
        <end position="281"/>
    </location>
</feature>
<accession>A0A1M6RT73</accession>
<proteinExistence type="predicted"/>
<dbReference type="RefSeq" id="WP_073204338.1">
    <property type="nucleotide sequence ID" value="NZ_FRBD01000002.1"/>
</dbReference>
<evidence type="ECO:0000256" key="4">
    <source>
        <dbReference type="ARBA" id="ARBA00022989"/>
    </source>
</evidence>
<dbReference type="AlphaFoldDB" id="A0A1M6RT73"/>
<dbReference type="OrthoDB" id="9805239at2"/>
<comment type="subcellular location">
    <subcellularLocation>
        <location evidence="1">Cell membrane</location>
        <topology evidence="1">Multi-pass membrane protein</topology>
    </subcellularLocation>
</comment>
<dbReference type="InterPro" id="IPR037185">
    <property type="entry name" value="EmrE-like"/>
</dbReference>
<dbReference type="EMBL" id="FRBD01000002">
    <property type="protein sequence ID" value="SHK35497.1"/>
    <property type="molecule type" value="Genomic_DNA"/>
</dbReference>
<organism evidence="8 9">
    <name type="scientific">Xylanibacter ruminicola</name>
    <name type="common">Prevotella ruminicola</name>
    <dbReference type="NCBI Taxonomy" id="839"/>
    <lineage>
        <taxon>Bacteria</taxon>
        <taxon>Pseudomonadati</taxon>
        <taxon>Bacteroidota</taxon>
        <taxon>Bacteroidia</taxon>
        <taxon>Bacteroidales</taxon>
        <taxon>Prevotellaceae</taxon>
        <taxon>Xylanibacter</taxon>
    </lineage>
</organism>
<feature type="transmembrane region" description="Helical" evidence="6">
    <location>
        <begin position="231"/>
        <end position="253"/>
    </location>
</feature>
<dbReference type="InterPro" id="IPR000620">
    <property type="entry name" value="EamA_dom"/>
</dbReference>
<feature type="domain" description="EamA" evidence="7">
    <location>
        <begin position="18"/>
        <end position="155"/>
    </location>
</feature>
<dbReference type="PANTHER" id="PTHR42920:SF11">
    <property type="entry name" value="INNER MEMBRANE PROTEIN YTFF"/>
    <property type="match status" value="1"/>
</dbReference>
<feature type="transmembrane region" description="Helical" evidence="6">
    <location>
        <begin position="110"/>
        <end position="130"/>
    </location>
</feature>
<keyword evidence="5 6" id="KW-0472">Membrane</keyword>
<evidence type="ECO:0000256" key="5">
    <source>
        <dbReference type="ARBA" id="ARBA00023136"/>
    </source>
</evidence>
<gene>
    <name evidence="8" type="ORF">SAMN05216463_10295</name>
</gene>
<evidence type="ECO:0000313" key="9">
    <source>
        <dbReference type="Proteomes" id="UP000184130"/>
    </source>
</evidence>
<keyword evidence="2" id="KW-1003">Cell membrane</keyword>
<evidence type="ECO:0000259" key="7">
    <source>
        <dbReference type="Pfam" id="PF00892"/>
    </source>
</evidence>
<sequence>MNVASKIRNNASATLGYHFVAFLIVAIWGSTFVFTKILLQNGLSPAQIFTLRFIIAYLLMVIGSLASGKKFVLFSDSLRDEFIMLMLGITGGSLYFLTENASMLYTTATNTSLIVCTCPLFAILLVAVVYRHSEHISKIQALGSIIACLGMAVVVLNGHFVLHLSPIGDMLALGACLCWAVYSLLMKPASQRYSTLFITRKVFFYGLVTIIPYYIIEPGFPPMEVLLRTEVVVNLLFLGIVASMLCFVLWNWVIAKLGTVAATNWVYFNPITTIIFAWWLLNEQITVWFMLGSLLIISGMILSDKK</sequence>
<dbReference type="InterPro" id="IPR051258">
    <property type="entry name" value="Diverse_Substrate_Transporter"/>
</dbReference>
<name>A0A1M6RT73_XYLRU</name>
<feature type="transmembrane region" description="Helical" evidence="6">
    <location>
        <begin position="197"/>
        <end position="216"/>
    </location>
</feature>
<evidence type="ECO:0000256" key="6">
    <source>
        <dbReference type="SAM" id="Phobius"/>
    </source>
</evidence>
<feature type="transmembrane region" description="Helical" evidence="6">
    <location>
        <begin position="142"/>
        <end position="161"/>
    </location>
</feature>
<feature type="transmembrane region" description="Helical" evidence="6">
    <location>
        <begin position="46"/>
        <end position="66"/>
    </location>
</feature>
<dbReference type="Proteomes" id="UP000184130">
    <property type="component" value="Unassembled WGS sequence"/>
</dbReference>
<dbReference type="SUPFAM" id="SSF103481">
    <property type="entry name" value="Multidrug resistance efflux transporter EmrE"/>
    <property type="match status" value="2"/>
</dbReference>
<dbReference type="Gene3D" id="1.10.3730.20">
    <property type="match status" value="1"/>
</dbReference>
<feature type="domain" description="EamA" evidence="7">
    <location>
        <begin position="167"/>
        <end position="302"/>
    </location>
</feature>